<dbReference type="PANTHER" id="PTHR43277">
    <property type="entry name" value="ARGININE DECARBOXYLASE"/>
    <property type="match status" value="1"/>
</dbReference>
<keyword evidence="4" id="KW-0663">Pyridoxal phosphate</keyword>
<dbReference type="SUPFAM" id="SSF53383">
    <property type="entry name" value="PLP-dependent transferases"/>
    <property type="match status" value="1"/>
</dbReference>
<protein>
    <submittedName>
        <fullName evidence="8">Arginine/lysine/ornithine decarboxylase</fullName>
    </submittedName>
</protein>
<evidence type="ECO:0000313" key="9">
    <source>
        <dbReference type="Proteomes" id="UP000246635"/>
    </source>
</evidence>
<dbReference type="Pfam" id="PF03711">
    <property type="entry name" value="OKR_DC_1_C"/>
    <property type="match status" value="1"/>
</dbReference>
<dbReference type="EMBL" id="QGTQ01000023">
    <property type="protein sequence ID" value="PWV95927.1"/>
    <property type="molecule type" value="Genomic_DNA"/>
</dbReference>
<evidence type="ECO:0000313" key="8">
    <source>
        <dbReference type="EMBL" id="PWV95927.1"/>
    </source>
</evidence>
<evidence type="ECO:0000256" key="3">
    <source>
        <dbReference type="ARBA" id="ARBA00022793"/>
    </source>
</evidence>
<sequence length="530" mass="58660">MGKIVRAPLYDCLTAHEATHPVSFHVPGHRNGEAWQSYAERSAVQERLARFGGVLSIDVTEISATDDLHSPDNVIAEAQQMAARVFGADESMLLVGGSTSGNIAMILTVCEPGDIILVQRNVHKSVLNGLRLAGAQAVFLQPAYEPYEGTVLVPLLKTVEQALQRYPEARAVMLSTPNYYGRGVSIKPYVELVHSYGIPLLVDEAHGAHYGLHDAFPESAIVQGADAVVQSTHKTLPAMTMGAMLHIREQYMDIERLRDMLAAVQSSSPSFPIMASLDIARAMIEEEGPALFESGLSQALLFRQEMKRRNGRLAVSAGETSEDHQVATKTDGYGPLWNDEVRIDPLRMIIRDESGVVSGYELLSLLEKYGCWAEMADEHRVLLLFGPFVSREDTKRLLDACEAIEEEFVKHQREQHLFENIDTAKSPHEMQESYDVELKRMFSEPIPFSMNRINRDTITTVPLHSAEGSISAETITPYPPGIPLVYAGERLEQTVIARLAKLVHMGAKCQGASDPTLQTIRIMRQAANIY</sequence>
<evidence type="ECO:0000256" key="2">
    <source>
        <dbReference type="ARBA" id="ARBA00010671"/>
    </source>
</evidence>
<dbReference type="InterPro" id="IPR008286">
    <property type="entry name" value="Prn/Lys/Arg_de-COase_C"/>
</dbReference>
<evidence type="ECO:0000256" key="4">
    <source>
        <dbReference type="ARBA" id="ARBA00022898"/>
    </source>
</evidence>
<evidence type="ECO:0000259" key="7">
    <source>
        <dbReference type="Pfam" id="PF03711"/>
    </source>
</evidence>
<comment type="similarity">
    <text evidence="2">Belongs to the Orn/Lys/Arg decarboxylase class-I family.</text>
</comment>
<evidence type="ECO:0000256" key="5">
    <source>
        <dbReference type="ARBA" id="ARBA00023239"/>
    </source>
</evidence>
<comment type="cofactor">
    <cofactor evidence="1">
        <name>pyridoxal 5'-phosphate</name>
        <dbReference type="ChEBI" id="CHEBI:597326"/>
    </cofactor>
</comment>
<dbReference type="AlphaFoldDB" id="A0A2V2YMX2"/>
<comment type="caution">
    <text evidence="8">The sequence shown here is derived from an EMBL/GenBank/DDBJ whole genome shotgun (WGS) entry which is preliminary data.</text>
</comment>
<reference evidence="8 9" key="1">
    <citation type="submission" date="2018-05" db="EMBL/GenBank/DDBJ databases">
        <title>Genomic Encyclopedia of Type Strains, Phase III (KMG-III): the genomes of soil and plant-associated and newly described type strains.</title>
        <authorList>
            <person name="Whitman W."/>
        </authorList>
    </citation>
    <scope>NUCLEOTIDE SEQUENCE [LARGE SCALE GENOMIC DNA]</scope>
    <source>
        <strain evidence="8 9">CECT 5696</strain>
    </source>
</reference>
<proteinExistence type="inferred from homology"/>
<dbReference type="InterPro" id="IPR015421">
    <property type="entry name" value="PyrdxlP-dep_Trfase_major"/>
</dbReference>
<evidence type="ECO:0000256" key="1">
    <source>
        <dbReference type="ARBA" id="ARBA00001933"/>
    </source>
</evidence>
<dbReference type="InterPro" id="IPR015424">
    <property type="entry name" value="PyrdxlP-dep_Trfase"/>
</dbReference>
<feature type="domain" description="Orn/Lys/Arg decarboxylases family 1 pyridoxal-P attachment site" evidence="6">
    <location>
        <begin position="8"/>
        <end position="391"/>
    </location>
</feature>
<dbReference type="InterPro" id="IPR036633">
    <property type="entry name" value="Prn/Lys/Arg_de-COase_C_sf"/>
</dbReference>
<evidence type="ECO:0000259" key="6">
    <source>
        <dbReference type="Pfam" id="PF01276"/>
    </source>
</evidence>
<dbReference type="GO" id="GO:0016831">
    <property type="term" value="F:carboxy-lyase activity"/>
    <property type="evidence" value="ECO:0007669"/>
    <property type="project" value="UniProtKB-KW"/>
</dbReference>
<feature type="domain" description="Orn/Lys/Arg decarboxylase C-terminal" evidence="7">
    <location>
        <begin position="415"/>
        <end position="505"/>
    </location>
</feature>
<name>A0A2V2YMX2_9BACL</name>
<dbReference type="PANTHER" id="PTHR43277:SF3">
    <property type="entry name" value="DECARBOXYLASE, PUTATIVE-RELATED"/>
    <property type="match status" value="1"/>
</dbReference>
<dbReference type="SUPFAM" id="SSF55904">
    <property type="entry name" value="Ornithine decarboxylase C-terminal domain"/>
    <property type="match status" value="1"/>
</dbReference>
<keyword evidence="3" id="KW-0210">Decarboxylase</keyword>
<gene>
    <name evidence="8" type="ORF">DFQ01_1233</name>
</gene>
<keyword evidence="9" id="KW-1185">Reference proteome</keyword>
<dbReference type="InterPro" id="IPR000310">
    <property type="entry name" value="Orn/Lys/Arg_deCO2ase_major_dom"/>
</dbReference>
<keyword evidence="5" id="KW-0456">Lyase</keyword>
<organism evidence="8 9">
    <name type="scientific">Paenibacillus cellulosilyticus</name>
    <dbReference type="NCBI Taxonomy" id="375489"/>
    <lineage>
        <taxon>Bacteria</taxon>
        <taxon>Bacillati</taxon>
        <taxon>Bacillota</taxon>
        <taxon>Bacilli</taxon>
        <taxon>Bacillales</taxon>
        <taxon>Paenibacillaceae</taxon>
        <taxon>Paenibacillus</taxon>
    </lineage>
</organism>
<accession>A0A2V2YMX2</accession>
<dbReference type="Gene3D" id="3.40.640.10">
    <property type="entry name" value="Type I PLP-dependent aspartate aminotransferase-like (Major domain)"/>
    <property type="match status" value="1"/>
</dbReference>
<dbReference type="Pfam" id="PF01276">
    <property type="entry name" value="OKR_DC_1"/>
    <property type="match status" value="1"/>
</dbReference>
<dbReference type="RefSeq" id="WP_174812905.1">
    <property type="nucleotide sequence ID" value="NZ_CP054613.1"/>
</dbReference>
<dbReference type="Gene3D" id="3.90.100.10">
    <property type="entry name" value="Orn/Lys/Arg decarboxylase, C-terminal domain"/>
    <property type="match status" value="1"/>
</dbReference>
<dbReference type="InterPro" id="IPR052357">
    <property type="entry name" value="Orn_Lys_Arg_decarboxylase-I"/>
</dbReference>
<dbReference type="Proteomes" id="UP000246635">
    <property type="component" value="Unassembled WGS sequence"/>
</dbReference>